<dbReference type="GO" id="GO:1902201">
    <property type="term" value="P:negative regulation of bacterial-type flagellum-dependent cell motility"/>
    <property type="evidence" value="ECO:0007669"/>
    <property type="project" value="TreeGrafter"/>
</dbReference>
<evidence type="ECO:0000256" key="6">
    <source>
        <dbReference type="SAM" id="Phobius"/>
    </source>
</evidence>
<dbReference type="SUPFAM" id="SSF55073">
    <property type="entry name" value="Nucleotide cyclase"/>
    <property type="match status" value="1"/>
</dbReference>
<dbReference type="Gene3D" id="3.30.70.270">
    <property type="match status" value="1"/>
</dbReference>
<dbReference type="Pfam" id="PF17202">
    <property type="entry name" value="sCache_3_3"/>
    <property type="match status" value="1"/>
</dbReference>
<dbReference type="NCBIfam" id="TIGR00254">
    <property type="entry name" value="GGDEF"/>
    <property type="match status" value="1"/>
</dbReference>
<dbReference type="Pfam" id="PF00990">
    <property type="entry name" value="GGDEF"/>
    <property type="match status" value="1"/>
</dbReference>
<protein>
    <recommendedName>
        <fullName evidence="7">GGDEF domain-containing protein</fullName>
    </recommendedName>
</protein>
<feature type="transmembrane region" description="Helical" evidence="6">
    <location>
        <begin position="21"/>
        <end position="41"/>
    </location>
</feature>
<evidence type="ECO:0000256" key="4">
    <source>
        <dbReference type="ARBA" id="ARBA00022989"/>
    </source>
</evidence>
<dbReference type="InterPro" id="IPR000160">
    <property type="entry name" value="GGDEF_dom"/>
</dbReference>
<keyword evidence="2" id="KW-1003">Cell membrane</keyword>
<dbReference type="GO" id="GO:0005886">
    <property type="term" value="C:plasma membrane"/>
    <property type="evidence" value="ECO:0007669"/>
    <property type="project" value="UniProtKB-SubCell"/>
</dbReference>
<dbReference type="Gene3D" id="6.10.340.10">
    <property type="match status" value="1"/>
</dbReference>
<sequence length="471" mass="53824">MKSEKFTKIKDFLLLKTMYSKIILTYMVFSLVLFLFMNLAITSAITRLEENLMSQRLQSDINYIEDLISNNSKFEWQIKGDKIYFGDVLIGDGTEEKANLEPFLEHERKTGTFAYVFMLDKNAELGYVEETETSAGYEEGHYLRVAGSTKSPEGKSIVGTYITKNVADSLDNIGTYSGEANVAGGMIYCLYNRLSDKNGNTVGAIVVGRNITELKSQISYSVQNISIIMILTILICGIIIVFLTSKWTSAIKITTDYLKQIEDGIIPERPLNLKTRDEMSLISESVNKMVISLKENTNLRKKSETDALTNIPNRFAYEDYSKNIYNQLLKNHQTLSIEIVDIDFFKEYNDNYGHTAGDRCIKTIAKEIQSLVNIKENMFAFRYGGDEFVIIYNGYLKDEVEEIVNTLKEKIINCNIEHKYSKISDKVTITQGVCFGFFDNRHSIEDFFDMADKALYDVKNITRNDYNIVDI</sequence>
<keyword evidence="3 6" id="KW-0812">Transmembrane</keyword>
<proteinExistence type="predicted"/>
<dbReference type="EMBL" id="AFZG01000074">
    <property type="protein sequence ID" value="EHL16708.1"/>
    <property type="molecule type" value="Genomic_DNA"/>
</dbReference>
<dbReference type="CDD" id="cd01949">
    <property type="entry name" value="GGDEF"/>
    <property type="match status" value="1"/>
</dbReference>
<comment type="caution">
    <text evidence="8">The sequence shown here is derived from an EMBL/GenBank/DDBJ whole genome shotgun (WGS) entry which is preliminary data.</text>
</comment>
<dbReference type="InterPro" id="IPR050469">
    <property type="entry name" value="Diguanylate_Cyclase"/>
</dbReference>
<dbReference type="InterPro" id="IPR029787">
    <property type="entry name" value="Nucleotide_cyclase"/>
</dbReference>
<organism evidence="8 9">
    <name type="scientific">Peptoanaerobacter stomatis</name>
    <dbReference type="NCBI Taxonomy" id="796937"/>
    <lineage>
        <taxon>Bacteria</taxon>
        <taxon>Bacillati</taxon>
        <taxon>Bacillota</taxon>
        <taxon>Clostridia</taxon>
        <taxon>Peptostreptococcales</taxon>
        <taxon>Filifactoraceae</taxon>
        <taxon>Peptoanaerobacter</taxon>
    </lineage>
</organism>
<name>G9XFI3_9FIRM</name>
<dbReference type="AlphaFoldDB" id="G9XFI3"/>
<keyword evidence="4 6" id="KW-1133">Transmembrane helix</keyword>
<keyword evidence="5 6" id="KW-0472">Membrane</keyword>
<dbReference type="PANTHER" id="PTHR45138:SF9">
    <property type="entry name" value="DIGUANYLATE CYCLASE DGCM-RELATED"/>
    <property type="match status" value="1"/>
</dbReference>
<feature type="transmembrane region" description="Helical" evidence="6">
    <location>
        <begin position="225"/>
        <end position="243"/>
    </location>
</feature>
<feature type="domain" description="GGDEF" evidence="7">
    <location>
        <begin position="333"/>
        <end position="471"/>
    </location>
</feature>
<evidence type="ECO:0000256" key="3">
    <source>
        <dbReference type="ARBA" id="ARBA00022692"/>
    </source>
</evidence>
<dbReference type="PROSITE" id="PS50887">
    <property type="entry name" value="GGDEF"/>
    <property type="match status" value="1"/>
</dbReference>
<evidence type="ECO:0000313" key="9">
    <source>
        <dbReference type="Proteomes" id="UP000003379"/>
    </source>
</evidence>
<dbReference type="SMART" id="SM00267">
    <property type="entry name" value="GGDEF"/>
    <property type="match status" value="1"/>
</dbReference>
<accession>G9XFI3</accession>
<evidence type="ECO:0000259" key="7">
    <source>
        <dbReference type="PROSITE" id="PS50887"/>
    </source>
</evidence>
<dbReference type="InterPro" id="IPR043128">
    <property type="entry name" value="Rev_trsase/Diguanyl_cyclase"/>
</dbReference>
<evidence type="ECO:0000313" key="8">
    <source>
        <dbReference type="EMBL" id="EHL16708.1"/>
    </source>
</evidence>
<dbReference type="InterPro" id="IPR033463">
    <property type="entry name" value="sCache_3"/>
</dbReference>
<dbReference type="GO" id="GO:0043709">
    <property type="term" value="P:cell adhesion involved in single-species biofilm formation"/>
    <property type="evidence" value="ECO:0007669"/>
    <property type="project" value="TreeGrafter"/>
</dbReference>
<evidence type="ECO:0000256" key="5">
    <source>
        <dbReference type="ARBA" id="ARBA00023136"/>
    </source>
</evidence>
<dbReference type="PANTHER" id="PTHR45138">
    <property type="entry name" value="REGULATORY COMPONENTS OF SENSORY TRANSDUCTION SYSTEM"/>
    <property type="match status" value="1"/>
</dbReference>
<gene>
    <name evidence="8" type="ORF">HMPREF9628_00640</name>
</gene>
<dbReference type="RefSeq" id="WP_009528813.1">
    <property type="nucleotide sequence ID" value="NZ_JH414598.1"/>
</dbReference>
<evidence type="ECO:0000256" key="2">
    <source>
        <dbReference type="ARBA" id="ARBA00022475"/>
    </source>
</evidence>
<comment type="subcellular location">
    <subcellularLocation>
        <location evidence="1">Cell membrane</location>
        <topology evidence="1">Multi-pass membrane protein</topology>
    </subcellularLocation>
</comment>
<reference evidence="8 9" key="1">
    <citation type="submission" date="2011-08" db="EMBL/GenBank/DDBJ databases">
        <title>The Genome Sequence of Eubacteriaceae bacterium CM5.</title>
        <authorList>
            <consortium name="The Broad Institute Genome Sequencing Platform"/>
            <person name="Earl A."/>
            <person name="Ward D."/>
            <person name="Feldgarden M."/>
            <person name="Gevers D."/>
            <person name="Sizova M."/>
            <person name="Hazen A."/>
            <person name="Epstein S."/>
            <person name="Young S.K."/>
            <person name="Zeng Q."/>
            <person name="Gargeya S."/>
            <person name="Fitzgerald M."/>
            <person name="Haas B."/>
            <person name="Abouelleil A."/>
            <person name="Alvarado L."/>
            <person name="Arachchi H.M."/>
            <person name="Berlin A."/>
            <person name="Brown A."/>
            <person name="Chapman S.B."/>
            <person name="Chen Z."/>
            <person name="Dunbar C."/>
            <person name="Freedman E."/>
            <person name="Gearin G."/>
            <person name="Gellesch M."/>
            <person name="Goldberg J."/>
            <person name="Griggs A."/>
            <person name="Gujja S."/>
            <person name="Heiman D."/>
            <person name="Howarth C."/>
            <person name="Larson L."/>
            <person name="Lui A."/>
            <person name="MacDonald P.J.P."/>
            <person name="Montmayeur A."/>
            <person name="Murphy C."/>
            <person name="Neiman D."/>
            <person name="Pearson M."/>
            <person name="Priest M."/>
            <person name="Roberts A."/>
            <person name="Saif S."/>
            <person name="Shea T."/>
            <person name="Shenoy N."/>
            <person name="Sisk P."/>
            <person name="Stolte C."/>
            <person name="Sykes S."/>
            <person name="Wortman J."/>
            <person name="Nusbaum C."/>
            <person name="Birren B."/>
        </authorList>
    </citation>
    <scope>NUCLEOTIDE SEQUENCE [LARGE SCALE GENOMIC DNA]</scope>
    <source>
        <strain evidence="8 9">CM5</strain>
    </source>
</reference>
<dbReference type="GO" id="GO:0052621">
    <property type="term" value="F:diguanylate cyclase activity"/>
    <property type="evidence" value="ECO:0007669"/>
    <property type="project" value="TreeGrafter"/>
</dbReference>
<dbReference type="Proteomes" id="UP000003379">
    <property type="component" value="Unassembled WGS sequence"/>
</dbReference>
<evidence type="ECO:0000256" key="1">
    <source>
        <dbReference type="ARBA" id="ARBA00004651"/>
    </source>
</evidence>
<dbReference type="HOGENOM" id="CLU_579722_0_0_9"/>